<name>A0ABR9WE14_9BACT</name>
<reference evidence="2" key="1">
    <citation type="submission" date="2023-07" db="EMBL/GenBank/DDBJ databases">
        <title>Dyadobacter sp. nov 'subterranea' isolated from contaminted grondwater.</title>
        <authorList>
            <person name="Szabo I."/>
            <person name="Al-Omari J."/>
            <person name="Szerdahelyi S.G."/>
            <person name="Rado J."/>
        </authorList>
    </citation>
    <scope>NUCLEOTIDE SEQUENCE [LARGE SCALE GENOMIC DNA]</scope>
    <source>
        <strain evidence="2">UP-52</strain>
    </source>
</reference>
<evidence type="ECO:0000313" key="2">
    <source>
        <dbReference type="Proteomes" id="UP000634134"/>
    </source>
</evidence>
<comment type="caution">
    <text evidence="1">The sequence shown here is derived from an EMBL/GenBank/DDBJ whole genome shotgun (WGS) entry which is preliminary data.</text>
</comment>
<dbReference type="Gene3D" id="3.10.450.50">
    <property type="match status" value="1"/>
</dbReference>
<dbReference type="InterPro" id="IPR032710">
    <property type="entry name" value="NTF2-like_dom_sf"/>
</dbReference>
<accession>A0ABR9WE14</accession>
<keyword evidence="2" id="KW-1185">Reference proteome</keyword>
<dbReference type="Proteomes" id="UP000634134">
    <property type="component" value="Unassembled WGS sequence"/>
</dbReference>
<proteinExistence type="predicted"/>
<evidence type="ECO:0008006" key="3">
    <source>
        <dbReference type="Google" id="ProtNLM"/>
    </source>
</evidence>
<gene>
    <name evidence="1" type="ORF">IEE83_17780</name>
</gene>
<organism evidence="1 2">
    <name type="scientific">Dyadobacter subterraneus</name>
    <dbReference type="NCBI Taxonomy" id="2773304"/>
    <lineage>
        <taxon>Bacteria</taxon>
        <taxon>Pseudomonadati</taxon>
        <taxon>Bacteroidota</taxon>
        <taxon>Cytophagia</taxon>
        <taxon>Cytophagales</taxon>
        <taxon>Spirosomataceae</taxon>
        <taxon>Dyadobacter</taxon>
    </lineage>
</organism>
<dbReference type="SUPFAM" id="SSF54427">
    <property type="entry name" value="NTF2-like"/>
    <property type="match status" value="1"/>
</dbReference>
<dbReference type="RefSeq" id="WP_194121851.1">
    <property type="nucleotide sequence ID" value="NZ_JACYGY010000001.1"/>
</dbReference>
<sequence length="134" mass="15393">MNNTTTSKADHAESLTNPDVDLVVKYLNRVWNQKRFAELSVYLDDDYVDHSMPHRSFQNKEGLLLYLRELDRMVAHTTEIVGLTTLGELVICCIRISVSALSTMAKVSGGTEVFYGYRTFRMFNSKIAEHWEII</sequence>
<evidence type="ECO:0000313" key="1">
    <source>
        <dbReference type="EMBL" id="MBE9463737.1"/>
    </source>
</evidence>
<protein>
    <recommendedName>
        <fullName evidence="3">SnoaL-like domain-containing protein</fullName>
    </recommendedName>
</protein>
<dbReference type="EMBL" id="JACYGY010000001">
    <property type="protein sequence ID" value="MBE9463737.1"/>
    <property type="molecule type" value="Genomic_DNA"/>
</dbReference>